<comment type="similarity">
    <text evidence="1">Belongs to the ABC transporter superfamily.</text>
</comment>
<feature type="domain" description="ABC transporter" evidence="5">
    <location>
        <begin position="5"/>
        <end position="252"/>
    </location>
</feature>
<dbReference type="GO" id="GO:0015833">
    <property type="term" value="P:peptide transport"/>
    <property type="evidence" value="ECO:0007669"/>
    <property type="project" value="InterPro"/>
</dbReference>
<dbReference type="PANTHER" id="PTHR43776">
    <property type="entry name" value="TRANSPORT ATP-BINDING PROTEIN"/>
    <property type="match status" value="1"/>
</dbReference>
<name>A0A1I3BC76_9FIRM</name>
<evidence type="ECO:0000259" key="5">
    <source>
        <dbReference type="PROSITE" id="PS50893"/>
    </source>
</evidence>
<sequence>MDRTINAADLRVEYRTEKEKVVALRKASFTLREGRSIGIVGESGSGKTSLALALMGLIHRKHITSGELELFGESYLSLPEKEQKKHRWNTMAMMFQNSMNVLNPVMPIGKQLTERLVERKIMDSRQAEQEAESLLKSVGLKGWEAKAFPHQLSGGMQQRVLLAMAVACKPRFLILDEPTGSLDGLARAEMIQRIQSLQKQMNFAMLVISHDIKLIGELTQEIMVLYGGCVVEQGATDAVIEKPMHPYSRGLFNASVELAPYKDLWGIPGESNNGIEEEGCVFKNRCTQPSSLCCSHMPSLESVSIERKVACHQNGLIHVLRGEGLSKGYDIGKKSIVALDKVYMNLRHGETLAVIGPSGSGKSTLAKVLGGFTEADEGDVFFNGKKLKEHPFSCCEEGVQLVLQDPFSALSHRMTVEEAISEPLQINKIGDQAERKRRVKHALKELQLSDEEEWLHRYTSSLSGGQRQRVAIARALVMNPKVLIADEITSMLDVSTQANVLRLLKGLQSQKGFALLFITHDLNLGRKIADQLIVLDKGKVIEEGNANRILQINHQDNYQSPCEDLIKVGLING</sequence>
<keyword evidence="3" id="KW-0547">Nucleotide-binding</keyword>
<reference evidence="7" key="1">
    <citation type="submission" date="2016-10" db="EMBL/GenBank/DDBJ databases">
        <authorList>
            <person name="Varghese N."/>
            <person name="Submissions S."/>
        </authorList>
    </citation>
    <scope>NUCLEOTIDE SEQUENCE [LARGE SCALE GENOMIC DNA]</scope>
    <source>
        <strain evidence="7">Z-7934</strain>
    </source>
</reference>
<evidence type="ECO:0000313" key="7">
    <source>
        <dbReference type="Proteomes" id="UP000199287"/>
    </source>
</evidence>
<accession>A0A1I3BC76</accession>
<dbReference type="NCBIfam" id="TIGR01727">
    <property type="entry name" value="oligo_HPY"/>
    <property type="match status" value="1"/>
</dbReference>
<keyword evidence="4 6" id="KW-0067">ATP-binding</keyword>
<protein>
    <submittedName>
        <fullName evidence="6">Peptide/nickel transport system ATP-binding protein</fullName>
    </submittedName>
</protein>
<dbReference type="Proteomes" id="UP000199287">
    <property type="component" value="Unassembled WGS sequence"/>
</dbReference>
<dbReference type="Pfam" id="PF00005">
    <property type="entry name" value="ABC_tran"/>
    <property type="match status" value="2"/>
</dbReference>
<dbReference type="GO" id="GO:0005524">
    <property type="term" value="F:ATP binding"/>
    <property type="evidence" value="ECO:0007669"/>
    <property type="project" value="UniProtKB-KW"/>
</dbReference>
<dbReference type="InterPro" id="IPR003593">
    <property type="entry name" value="AAA+_ATPase"/>
</dbReference>
<dbReference type="SMART" id="SM00382">
    <property type="entry name" value="AAA"/>
    <property type="match status" value="2"/>
</dbReference>
<dbReference type="GO" id="GO:0016887">
    <property type="term" value="F:ATP hydrolysis activity"/>
    <property type="evidence" value="ECO:0007669"/>
    <property type="project" value="InterPro"/>
</dbReference>
<dbReference type="OrthoDB" id="9806285at2"/>
<dbReference type="PROSITE" id="PS50893">
    <property type="entry name" value="ABC_TRANSPORTER_2"/>
    <property type="match status" value="2"/>
</dbReference>
<gene>
    <name evidence="6" type="ORF">SAMN05192551_101719</name>
</gene>
<dbReference type="RefSeq" id="WP_093369790.1">
    <property type="nucleotide sequence ID" value="NZ_FOQA01000001.1"/>
</dbReference>
<dbReference type="InterPro" id="IPR003439">
    <property type="entry name" value="ABC_transporter-like_ATP-bd"/>
</dbReference>
<keyword evidence="2" id="KW-0813">Transport</keyword>
<dbReference type="Pfam" id="PF08352">
    <property type="entry name" value="oligo_HPY"/>
    <property type="match status" value="1"/>
</dbReference>
<evidence type="ECO:0000256" key="1">
    <source>
        <dbReference type="ARBA" id="ARBA00005417"/>
    </source>
</evidence>
<feature type="domain" description="ABC transporter" evidence="5">
    <location>
        <begin position="320"/>
        <end position="562"/>
    </location>
</feature>
<dbReference type="Gene3D" id="3.40.50.300">
    <property type="entry name" value="P-loop containing nucleotide triphosphate hydrolases"/>
    <property type="match status" value="2"/>
</dbReference>
<dbReference type="EMBL" id="FOQA01000001">
    <property type="protein sequence ID" value="SFH59907.1"/>
    <property type="molecule type" value="Genomic_DNA"/>
</dbReference>
<dbReference type="NCBIfam" id="NF008453">
    <property type="entry name" value="PRK11308.1"/>
    <property type="match status" value="2"/>
</dbReference>
<dbReference type="InterPro" id="IPR027417">
    <property type="entry name" value="P-loop_NTPase"/>
</dbReference>
<dbReference type="AlphaFoldDB" id="A0A1I3BC76"/>
<dbReference type="CDD" id="cd03257">
    <property type="entry name" value="ABC_NikE_OppD_transporters"/>
    <property type="match status" value="2"/>
</dbReference>
<dbReference type="PANTHER" id="PTHR43776:SF7">
    <property type="entry name" value="D,D-DIPEPTIDE TRANSPORT ATP-BINDING PROTEIN DDPF-RELATED"/>
    <property type="match status" value="1"/>
</dbReference>
<evidence type="ECO:0000256" key="2">
    <source>
        <dbReference type="ARBA" id="ARBA00022448"/>
    </source>
</evidence>
<organism evidence="6 7">
    <name type="scientific">Tindallia magadiensis</name>
    <dbReference type="NCBI Taxonomy" id="69895"/>
    <lineage>
        <taxon>Bacteria</taxon>
        <taxon>Bacillati</taxon>
        <taxon>Bacillota</taxon>
        <taxon>Clostridia</taxon>
        <taxon>Peptostreptococcales</taxon>
        <taxon>Tindalliaceae</taxon>
        <taxon>Tindallia</taxon>
    </lineage>
</organism>
<dbReference type="InterPro" id="IPR050319">
    <property type="entry name" value="ABC_transp_ATP-bind"/>
</dbReference>
<dbReference type="InterPro" id="IPR017871">
    <property type="entry name" value="ABC_transporter-like_CS"/>
</dbReference>
<proteinExistence type="inferred from homology"/>
<keyword evidence="7" id="KW-1185">Reference proteome</keyword>
<evidence type="ECO:0000313" key="6">
    <source>
        <dbReference type="EMBL" id="SFH59907.1"/>
    </source>
</evidence>
<dbReference type="PROSITE" id="PS00211">
    <property type="entry name" value="ABC_TRANSPORTER_1"/>
    <property type="match status" value="2"/>
</dbReference>
<evidence type="ECO:0000256" key="4">
    <source>
        <dbReference type="ARBA" id="ARBA00022840"/>
    </source>
</evidence>
<dbReference type="SUPFAM" id="SSF52540">
    <property type="entry name" value="P-loop containing nucleoside triphosphate hydrolases"/>
    <property type="match status" value="2"/>
</dbReference>
<dbReference type="GO" id="GO:0055085">
    <property type="term" value="P:transmembrane transport"/>
    <property type="evidence" value="ECO:0007669"/>
    <property type="project" value="UniProtKB-ARBA"/>
</dbReference>
<dbReference type="InterPro" id="IPR013563">
    <property type="entry name" value="Oligopep_ABC_C"/>
</dbReference>
<dbReference type="STRING" id="69895.SAMN05192551_101719"/>
<evidence type="ECO:0000256" key="3">
    <source>
        <dbReference type="ARBA" id="ARBA00022741"/>
    </source>
</evidence>